<sequence>MPSRKKYSCKFPGCGNAYFWSTGEGDKIANKRFFRFPNNSDISTKWKRICNIDISINSRNMYVCEAHFRKEDFINHTKHRLNPNILHKNIEIEQNSIPREMNSFQNDPVDYNNCNPSNNNKENVNIIQISLICNDSCGNPSGVNTCDMSNSVLVDTAPTETPVFENSIFQNNEISNNDNSPDNLTRSFHKDALCICTKGDCTDKNCSTHDSQLGDESYLPLKKKSRFFNRCRNNCKEHVTTEMYHVPNSS</sequence>
<evidence type="ECO:0000313" key="8">
    <source>
        <dbReference type="Proteomes" id="UP000078492"/>
    </source>
</evidence>
<dbReference type="AlphaFoldDB" id="A0A151J7M7"/>
<gene>
    <name evidence="7" type="ORF">ALC57_07639</name>
</gene>
<accession>A0A151J7M7</accession>
<organism evidence="7 8">
    <name type="scientific">Trachymyrmex cornetzi</name>
    <dbReference type="NCBI Taxonomy" id="471704"/>
    <lineage>
        <taxon>Eukaryota</taxon>
        <taxon>Metazoa</taxon>
        <taxon>Ecdysozoa</taxon>
        <taxon>Arthropoda</taxon>
        <taxon>Hexapoda</taxon>
        <taxon>Insecta</taxon>
        <taxon>Pterygota</taxon>
        <taxon>Neoptera</taxon>
        <taxon>Endopterygota</taxon>
        <taxon>Hymenoptera</taxon>
        <taxon>Apocrita</taxon>
        <taxon>Aculeata</taxon>
        <taxon>Formicoidea</taxon>
        <taxon>Formicidae</taxon>
        <taxon>Myrmicinae</taxon>
        <taxon>Trachymyrmex</taxon>
    </lineage>
</organism>
<keyword evidence="1" id="KW-0479">Metal-binding</keyword>
<evidence type="ECO:0000313" key="7">
    <source>
        <dbReference type="EMBL" id="KYN20018.1"/>
    </source>
</evidence>
<dbReference type="GO" id="GO:0003677">
    <property type="term" value="F:DNA binding"/>
    <property type="evidence" value="ECO:0007669"/>
    <property type="project" value="UniProtKB-UniRule"/>
</dbReference>
<keyword evidence="4 5" id="KW-0238">DNA-binding</keyword>
<protein>
    <recommendedName>
        <fullName evidence="6">THAP-type domain-containing protein</fullName>
    </recommendedName>
</protein>
<dbReference type="GO" id="GO:0008270">
    <property type="term" value="F:zinc ion binding"/>
    <property type="evidence" value="ECO:0007669"/>
    <property type="project" value="UniProtKB-KW"/>
</dbReference>
<keyword evidence="2 5" id="KW-0863">Zinc-finger</keyword>
<dbReference type="PROSITE" id="PS50950">
    <property type="entry name" value="ZF_THAP"/>
    <property type="match status" value="1"/>
</dbReference>
<evidence type="ECO:0000256" key="3">
    <source>
        <dbReference type="ARBA" id="ARBA00022833"/>
    </source>
</evidence>
<evidence type="ECO:0000259" key="6">
    <source>
        <dbReference type="PROSITE" id="PS50950"/>
    </source>
</evidence>
<keyword evidence="3" id="KW-0862">Zinc</keyword>
<feature type="domain" description="THAP-type" evidence="6">
    <location>
        <begin position="1"/>
        <end position="86"/>
    </location>
</feature>
<evidence type="ECO:0000256" key="4">
    <source>
        <dbReference type="ARBA" id="ARBA00023125"/>
    </source>
</evidence>
<reference evidence="7 8" key="1">
    <citation type="submission" date="2015-09" db="EMBL/GenBank/DDBJ databases">
        <title>Trachymyrmex cornetzi WGS genome.</title>
        <authorList>
            <person name="Nygaard S."/>
            <person name="Hu H."/>
            <person name="Boomsma J."/>
            <person name="Zhang G."/>
        </authorList>
    </citation>
    <scope>NUCLEOTIDE SEQUENCE [LARGE SCALE GENOMIC DNA]</scope>
    <source>
        <strain evidence="7">Tcor2-1</strain>
        <tissue evidence="7">Whole body</tissue>
    </source>
</reference>
<keyword evidence="8" id="KW-1185">Reference proteome</keyword>
<dbReference type="Pfam" id="PF05485">
    <property type="entry name" value="THAP"/>
    <property type="match status" value="1"/>
</dbReference>
<dbReference type="Gene3D" id="6.20.210.20">
    <property type="entry name" value="THAP domain"/>
    <property type="match status" value="1"/>
</dbReference>
<dbReference type="InterPro" id="IPR006612">
    <property type="entry name" value="THAP_Znf"/>
</dbReference>
<dbReference type="SMART" id="SM00980">
    <property type="entry name" value="THAP"/>
    <property type="match status" value="1"/>
</dbReference>
<dbReference type="Proteomes" id="UP000078492">
    <property type="component" value="Unassembled WGS sequence"/>
</dbReference>
<proteinExistence type="predicted"/>
<dbReference type="EMBL" id="KQ979642">
    <property type="protein sequence ID" value="KYN20018.1"/>
    <property type="molecule type" value="Genomic_DNA"/>
</dbReference>
<name>A0A151J7M7_9HYME</name>
<evidence type="ECO:0000256" key="1">
    <source>
        <dbReference type="ARBA" id="ARBA00022723"/>
    </source>
</evidence>
<dbReference type="SUPFAM" id="SSF57716">
    <property type="entry name" value="Glucocorticoid receptor-like (DNA-binding domain)"/>
    <property type="match status" value="1"/>
</dbReference>
<dbReference type="InterPro" id="IPR038441">
    <property type="entry name" value="THAP_Znf_sf"/>
</dbReference>
<evidence type="ECO:0000256" key="5">
    <source>
        <dbReference type="PROSITE-ProRule" id="PRU00309"/>
    </source>
</evidence>
<evidence type="ECO:0000256" key="2">
    <source>
        <dbReference type="ARBA" id="ARBA00022771"/>
    </source>
</evidence>